<accession>A0A6P8AXZ7</accession>
<keyword evidence="1" id="KW-0539">Nucleus</keyword>
<dbReference type="InterPro" id="IPR036864">
    <property type="entry name" value="Zn2-C6_fun-type_DNA-bd_sf"/>
</dbReference>
<dbReference type="Gene3D" id="4.10.240.10">
    <property type="entry name" value="Zn(2)-C6 fungal-type DNA-binding domain"/>
    <property type="match status" value="1"/>
</dbReference>
<dbReference type="RefSeq" id="XP_030979796.1">
    <property type="nucleotide sequence ID" value="XM_031130372.1"/>
</dbReference>
<proteinExistence type="predicted"/>
<evidence type="ECO:0000256" key="2">
    <source>
        <dbReference type="SAM" id="MobiDB-lite"/>
    </source>
</evidence>
<name>A0A6P8AXZ7_PYRGI</name>
<feature type="compositionally biased region" description="Basic and acidic residues" evidence="2">
    <location>
        <begin position="306"/>
        <end position="326"/>
    </location>
</feature>
<feature type="compositionally biased region" description="Low complexity" evidence="2">
    <location>
        <begin position="380"/>
        <end position="398"/>
    </location>
</feature>
<organism evidence="4 5">
    <name type="scientific">Pyricularia grisea</name>
    <name type="common">Crabgrass-specific blast fungus</name>
    <name type="synonym">Magnaporthe grisea</name>
    <dbReference type="NCBI Taxonomy" id="148305"/>
    <lineage>
        <taxon>Eukaryota</taxon>
        <taxon>Fungi</taxon>
        <taxon>Dikarya</taxon>
        <taxon>Ascomycota</taxon>
        <taxon>Pezizomycotina</taxon>
        <taxon>Sordariomycetes</taxon>
        <taxon>Sordariomycetidae</taxon>
        <taxon>Magnaporthales</taxon>
        <taxon>Pyriculariaceae</taxon>
        <taxon>Pyricularia</taxon>
    </lineage>
</organism>
<dbReference type="KEGG" id="pgri:PgNI_10401"/>
<feature type="compositionally biased region" description="Polar residues" evidence="2">
    <location>
        <begin position="463"/>
        <end position="476"/>
    </location>
</feature>
<dbReference type="CDD" id="cd00067">
    <property type="entry name" value="GAL4"/>
    <property type="match status" value="1"/>
</dbReference>
<evidence type="ECO:0000313" key="4">
    <source>
        <dbReference type="Proteomes" id="UP000515153"/>
    </source>
</evidence>
<dbReference type="PROSITE" id="PS50048">
    <property type="entry name" value="ZN2_CY6_FUNGAL_2"/>
    <property type="match status" value="1"/>
</dbReference>
<keyword evidence="4" id="KW-1185">Reference proteome</keyword>
<feature type="region of interest" description="Disordered" evidence="2">
    <location>
        <begin position="1"/>
        <end position="153"/>
    </location>
</feature>
<dbReference type="Pfam" id="PF00172">
    <property type="entry name" value="Zn_clus"/>
    <property type="match status" value="1"/>
</dbReference>
<evidence type="ECO:0000256" key="1">
    <source>
        <dbReference type="ARBA" id="ARBA00023242"/>
    </source>
</evidence>
<dbReference type="PROSITE" id="PS00463">
    <property type="entry name" value="ZN2_CY6_FUNGAL_1"/>
    <property type="match status" value="1"/>
</dbReference>
<feature type="compositionally biased region" description="Low complexity" evidence="2">
    <location>
        <begin position="347"/>
        <end position="357"/>
    </location>
</feature>
<protein>
    <recommendedName>
        <fullName evidence="3">Zn(2)-C6 fungal-type domain-containing protein</fullName>
    </recommendedName>
</protein>
<evidence type="ECO:0000259" key="3">
    <source>
        <dbReference type="PROSITE" id="PS50048"/>
    </source>
</evidence>
<feature type="compositionally biased region" description="Pro residues" evidence="2">
    <location>
        <begin position="418"/>
        <end position="438"/>
    </location>
</feature>
<dbReference type="Proteomes" id="UP000515153">
    <property type="component" value="Chromosome VII"/>
</dbReference>
<dbReference type="GeneID" id="41965280"/>
<reference evidence="5" key="2">
    <citation type="submission" date="2019-10" db="EMBL/GenBank/DDBJ databases">
        <authorList>
            <consortium name="NCBI Genome Project"/>
        </authorList>
    </citation>
    <scope>NUCLEOTIDE SEQUENCE</scope>
    <source>
        <strain evidence="5">NI907</strain>
    </source>
</reference>
<reference evidence="4 5" key="1">
    <citation type="journal article" date="2019" name="Mol. Biol. Evol.">
        <title>Blast fungal genomes show frequent chromosomal changes, gene gains and losses, and effector gene turnover.</title>
        <authorList>
            <person name="Gomez Luciano L.B."/>
            <person name="Jason Tsai I."/>
            <person name="Chuma I."/>
            <person name="Tosa Y."/>
            <person name="Chen Y.H."/>
            <person name="Li J.Y."/>
            <person name="Li M.Y."/>
            <person name="Jade Lu M.Y."/>
            <person name="Nakayashiki H."/>
            <person name="Li W.H."/>
        </authorList>
    </citation>
    <scope>NUCLEOTIDE SEQUENCE [LARGE SCALE GENOMIC DNA]</scope>
    <source>
        <strain evidence="4 5">NI907</strain>
    </source>
</reference>
<reference evidence="5" key="3">
    <citation type="submission" date="2025-08" db="UniProtKB">
        <authorList>
            <consortium name="RefSeq"/>
        </authorList>
    </citation>
    <scope>IDENTIFICATION</scope>
    <source>
        <strain evidence="5">NI907</strain>
    </source>
</reference>
<dbReference type="AlphaFoldDB" id="A0A6P8AXZ7"/>
<feature type="compositionally biased region" description="Polar residues" evidence="2">
    <location>
        <begin position="76"/>
        <end position="86"/>
    </location>
</feature>
<dbReference type="GO" id="GO:0000981">
    <property type="term" value="F:DNA-binding transcription factor activity, RNA polymerase II-specific"/>
    <property type="evidence" value="ECO:0007669"/>
    <property type="project" value="InterPro"/>
</dbReference>
<dbReference type="InterPro" id="IPR001138">
    <property type="entry name" value="Zn2Cys6_DnaBD"/>
</dbReference>
<sequence>MADDLRRRGLQPRDPRDDSQYSKQEDDDRLRTQPPQHHRSNGSNMAAAGPITLPSIHDYPPTAQRGPPPPHDQPRSAYSLSPTDSDNGPPPPGQAYHLPPVHAIDGRGPPPPPPQDPRHLQASHRPAQAEPRNGYYPGPPPPPRQGGYPQDGGYAPVYTYHQGPPGAIMGPFDYRNVPNAQQASAPRQRTSIACRYCRKRKIRCSGYQTTADGKCMNCKKTGNDCVFQPVSSGTTAFVPVSAIPGGVAPGTQLFGAFGQPLGPPPGPGGPHNGPPHHLQPPHPMQQPHQMQTPPQMPLPSPTGSYYDERMEGSRRRPRGPEDDHQHGPRLPPPHPHQQEEDPRRRSPASAQSSTPPTVYHAYSRNDSSTPPTAPYHHQPHPLQHLQHQQAPPHLQAHHQQTDRPMPGHYTRRDSPGAAPQPPHIQQGPPPPPQAPRQPSPHQATSPSSKGIMSLSALIDHKSGPSSSDPRGNNIDNSMLGRLNGRR</sequence>
<evidence type="ECO:0000313" key="5">
    <source>
        <dbReference type="RefSeq" id="XP_030979796.1"/>
    </source>
</evidence>
<feature type="domain" description="Zn(2)-C6 fungal-type" evidence="3">
    <location>
        <begin position="193"/>
        <end position="227"/>
    </location>
</feature>
<dbReference type="SUPFAM" id="SSF57701">
    <property type="entry name" value="Zn2/Cys6 DNA-binding domain"/>
    <property type="match status" value="1"/>
</dbReference>
<dbReference type="OrthoDB" id="5401558at2759"/>
<feature type="compositionally biased region" description="Basic and acidic residues" evidence="2">
    <location>
        <begin position="1"/>
        <end position="31"/>
    </location>
</feature>
<dbReference type="SMART" id="SM00066">
    <property type="entry name" value="GAL4"/>
    <property type="match status" value="1"/>
</dbReference>
<feature type="region of interest" description="Disordered" evidence="2">
    <location>
        <begin position="251"/>
        <end position="486"/>
    </location>
</feature>
<dbReference type="GO" id="GO:0008270">
    <property type="term" value="F:zinc ion binding"/>
    <property type="evidence" value="ECO:0007669"/>
    <property type="project" value="InterPro"/>
</dbReference>
<gene>
    <name evidence="5" type="ORF">PgNI_10401</name>
</gene>